<dbReference type="GeneID" id="19300488"/>
<dbReference type="Proteomes" id="UP000030669">
    <property type="component" value="Unassembled WGS sequence"/>
</dbReference>
<accession>S7S2H8</accession>
<dbReference type="KEGG" id="gtr:GLOTRDRAFT_118436"/>
<proteinExistence type="inferred from homology"/>
<dbReference type="SUPFAM" id="SSF56112">
    <property type="entry name" value="Protein kinase-like (PK-like)"/>
    <property type="match status" value="1"/>
</dbReference>
<dbReference type="OMA" id="DVMTTMV"/>
<dbReference type="PANTHER" id="PTHR43173">
    <property type="entry name" value="ABC1 FAMILY PROTEIN"/>
    <property type="match status" value="1"/>
</dbReference>
<dbReference type="OrthoDB" id="427480at2759"/>
<dbReference type="InterPro" id="IPR004147">
    <property type="entry name" value="ABC1_dom"/>
</dbReference>
<keyword evidence="4" id="KW-1185">Reference proteome</keyword>
<evidence type="ECO:0000259" key="2">
    <source>
        <dbReference type="Pfam" id="PF03109"/>
    </source>
</evidence>
<reference evidence="3 4" key="1">
    <citation type="journal article" date="2012" name="Science">
        <title>The Paleozoic origin of enzymatic lignin decomposition reconstructed from 31 fungal genomes.</title>
        <authorList>
            <person name="Floudas D."/>
            <person name="Binder M."/>
            <person name="Riley R."/>
            <person name="Barry K."/>
            <person name="Blanchette R.A."/>
            <person name="Henrissat B."/>
            <person name="Martinez A.T."/>
            <person name="Otillar R."/>
            <person name="Spatafora J.W."/>
            <person name="Yadav J.S."/>
            <person name="Aerts A."/>
            <person name="Benoit I."/>
            <person name="Boyd A."/>
            <person name="Carlson A."/>
            <person name="Copeland A."/>
            <person name="Coutinho P.M."/>
            <person name="de Vries R.P."/>
            <person name="Ferreira P."/>
            <person name="Findley K."/>
            <person name="Foster B."/>
            <person name="Gaskell J."/>
            <person name="Glotzer D."/>
            <person name="Gorecki P."/>
            <person name="Heitman J."/>
            <person name="Hesse C."/>
            <person name="Hori C."/>
            <person name="Igarashi K."/>
            <person name="Jurgens J.A."/>
            <person name="Kallen N."/>
            <person name="Kersten P."/>
            <person name="Kohler A."/>
            <person name="Kuees U."/>
            <person name="Kumar T.K.A."/>
            <person name="Kuo A."/>
            <person name="LaButti K."/>
            <person name="Larrondo L.F."/>
            <person name="Lindquist E."/>
            <person name="Ling A."/>
            <person name="Lombard V."/>
            <person name="Lucas S."/>
            <person name="Lundell T."/>
            <person name="Martin R."/>
            <person name="McLaughlin D.J."/>
            <person name="Morgenstern I."/>
            <person name="Morin E."/>
            <person name="Murat C."/>
            <person name="Nagy L.G."/>
            <person name="Nolan M."/>
            <person name="Ohm R.A."/>
            <person name="Patyshakuliyeva A."/>
            <person name="Rokas A."/>
            <person name="Ruiz-Duenas F.J."/>
            <person name="Sabat G."/>
            <person name="Salamov A."/>
            <person name="Samejima M."/>
            <person name="Schmutz J."/>
            <person name="Slot J.C."/>
            <person name="St John F."/>
            <person name="Stenlid J."/>
            <person name="Sun H."/>
            <person name="Sun S."/>
            <person name="Syed K."/>
            <person name="Tsang A."/>
            <person name="Wiebenga A."/>
            <person name="Young D."/>
            <person name="Pisabarro A."/>
            <person name="Eastwood D.C."/>
            <person name="Martin F."/>
            <person name="Cullen D."/>
            <person name="Grigoriev I.V."/>
            <person name="Hibbett D.S."/>
        </authorList>
    </citation>
    <scope>NUCLEOTIDE SEQUENCE [LARGE SCALE GENOMIC DNA]</scope>
    <source>
        <strain evidence="3 4">ATCC 11539</strain>
    </source>
</reference>
<sequence>MLRSAVCRTFRKVSARAYSSASGAKSSSRGLKVLRRTGYVAAALGGVALWDNTQNASALTRTCRTLWTCSMIAFDYKWNFNPEHGSEIPQIHQRTAERLYNLITANGGLYIKIGQAIGANAAVLPPAMQEMFTRLFDDAPQIPFSAVQSVIESQFRHPLSGPDGIFAEFEEQAIASASVAQVHRARLKSGELVAVKVQKPHVRRQSEWDLGAYAVVIWLYEKTFDLPVYFTVDFICDHLREELDFEREATNAIRTAGFIASEPRLRDRVYVPKVYPEYSNKMVMTAEWIEGVRLSDKPAVRRLMGEALPSDLEKLAQRTYRPSSIDPDLRLDGGVKAIMQAMVELFSAQIFRWGWLHCDPHPGNFIVRPDPAHPRRAQLVLLDHGLYVRLAPEFQRQYAALWKSLLTQDLEAVKEIARGWGIGSPDLFASATLMRPTGFDPQKLKEMEEMSEYERSQIMTQKLREFLEDTDKMPKELIFIGRNIRLVQGNNQSFGSPVNRLKIIASWASDSLTKAPNLTPTQRIKEHVLNGLFKLAMLSLDVAFWIRRIQQLVSGVLGIKSFGFEDDLERFMRAFAKSNLGMDMAAASFQG</sequence>
<dbReference type="eggNOG" id="KOG1235">
    <property type="taxonomic scope" value="Eukaryota"/>
</dbReference>
<dbReference type="InterPro" id="IPR051130">
    <property type="entry name" value="Mito_struct-func_regulator"/>
</dbReference>
<dbReference type="AlphaFoldDB" id="S7S2H8"/>
<dbReference type="Pfam" id="PF03109">
    <property type="entry name" value="ABC1"/>
    <property type="match status" value="1"/>
</dbReference>
<organism evidence="3 4">
    <name type="scientific">Gloeophyllum trabeum (strain ATCC 11539 / FP-39264 / Madison 617)</name>
    <name type="common">Brown rot fungus</name>
    <dbReference type="NCBI Taxonomy" id="670483"/>
    <lineage>
        <taxon>Eukaryota</taxon>
        <taxon>Fungi</taxon>
        <taxon>Dikarya</taxon>
        <taxon>Basidiomycota</taxon>
        <taxon>Agaricomycotina</taxon>
        <taxon>Agaricomycetes</taxon>
        <taxon>Gloeophyllales</taxon>
        <taxon>Gloeophyllaceae</taxon>
        <taxon>Gloeophyllum</taxon>
    </lineage>
</organism>
<evidence type="ECO:0000256" key="1">
    <source>
        <dbReference type="ARBA" id="ARBA00009670"/>
    </source>
</evidence>
<protein>
    <submittedName>
        <fullName evidence="3">ABC1-domain-containing protein</fullName>
    </submittedName>
</protein>
<dbReference type="HOGENOM" id="CLU_006533_2_4_1"/>
<dbReference type="CDD" id="cd13969">
    <property type="entry name" value="ADCK1-like"/>
    <property type="match status" value="1"/>
</dbReference>
<dbReference type="InterPro" id="IPR045307">
    <property type="entry name" value="ADCK1_dom"/>
</dbReference>
<dbReference type="PANTHER" id="PTHR43173:SF37">
    <property type="entry name" value="ABC1 FAMILY PROTEIN C10F6.14C"/>
    <property type="match status" value="1"/>
</dbReference>
<evidence type="ECO:0000313" key="3">
    <source>
        <dbReference type="EMBL" id="EPQ59964.1"/>
    </source>
</evidence>
<gene>
    <name evidence="3" type="ORF">GLOTRDRAFT_118436</name>
</gene>
<dbReference type="STRING" id="670483.S7S2H8"/>
<name>S7S2H8_GLOTA</name>
<dbReference type="RefSeq" id="XP_007860468.1">
    <property type="nucleotide sequence ID" value="XM_007862277.1"/>
</dbReference>
<evidence type="ECO:0000313" key="4">
    <source>
        <dbReference type="Proteomes" id="UP000030669"/>
    </source>
</evidence>
<feature type="domain" description="ABC1 atypical kinase-like" evidence="2">
    <location>
        <begin position="135"/>
        <end position="416"/>
    </location>
</feature>
<dbReference type="EMBL" id="KB469296">
    <property type="protein sequence ID" value="EPQ59964.1"/>
    <property type="molecule type" value="Genomic_DNA"/>
</dbReference>
<comment type="similarity">
    <text evidence="1">Belongs to the protein kinase superfamily. ADCK protein kinase family.</text>
</comment>
<dbReference type="InterPro" id="IPR011009">
    <property type="entry name" value="Kinase-like_dom_sf"/>
</dbReference>